<name>A0ABT8WK18_9FLAO</name>
<dbReference type="SUPFAM" id="SSF48403">
    <property type="entry name" value="Ankyrin repeat"/>
    <property type="match status" value="1"/>
</dbReference>
<organism evidence="3 4">
    <name type="scientific">Flavivirga jejuensis</name>
    <dbReference type="NCBI Taxonomy" id="870487"/>
    <lineage>
        <taxon>Bacteria</taxon>
        <taxon>Pseudomonadati</taxon>
        <taxon>Bacteroidota</taxon>
        <taxon>Flavobacteriia</taxon>
        <taxon>Flavobacteriales</taxon>
        <taxon>Flavobacteriaceae</taxon>
        <taxon>Flavivirga</taxon>
    </lineage>
</organism>
<comment type="caution">
    <text evidence="3">The sequence shown here is derived from an EMBL/GenBank/DDBJ whole genome shotgun (WGS) entry which is preliminary data.</text>
</comment>
<gene>
    <name evidence="3" type="ORF">Q4Q40_04845</name>
</gene>
<dbReference type="SMART" id="SM00248">
    <property type="entry name" value="ANK"/>
    <property type="match status" value="3"/>
</dbReference>
<evidence type="ECO:0000256" key="2">
    <source>
        <dbReference type="ARBA" id="ARBA00023043"/>
    </source>
</evidence>
<evidence type="ECO:0000313" key="4">
    <source>
        <dbReference type="Proteomes" id="UP001176806"/>
    </source>
</evidence>
<dbReference type="Gene3D" id="1.25.40.20">
    <property type="entry name" value="Ankyrin repeat-containing domain"/>
    <property type="match status" value="2"/>
</dbReference>
<keyword evidence="4" id="KW-1185">Reference proteome</keyword>
<keyword evidence="1" id="KW-0677">Repeat</keyword>
<evidence type="ECO:0000256" key="1">
    <source>
        <dbReference type="ARBA" id="ARBA00022737"/>
    </source>
</evidence>
<reference evidence="3" key="1">
    <citation type="submission" date="2023-07" db="EMBL/GenBank/DDBJ databases">
        <title>Two novel species in the genus Flavivirga.</title>
        <authorList>
            <person name="Kwon K."/>
        </authorList>
    </citation>
    <scope>NUCLEOTIDE SEQUENCE</scope>
    <source>
        <strain evidence="3">KACC 14158</strain>
    </source>
</reference>
<sequence>MHNTRANIITNHLQFYFGDYFKKSKQIDKDNPLDLCGLCLFTEYIFRRLGVYELEEYIIKTVGWDILIHAFDEIKSNSHIHLLTSLKESKPKDENDDSTELEILLEWNSHSANDIYDKCVSYLSHNINNTKIEETLAMLPPLPEANQELLDAGAIADYTWIKKLLDAGADPNILDEYNYSPLALAWYEYRRDFAPSAKVKKAVLLLIKSNSNPLLENNQRILEEATFPPEPKIFEALLENEWNINHTKKPLAYKLIYSLGREKNIEKKKAFKKCLDIAIRYKVDLNRPGTHQGRLPITFTTDDSIIETLLKNGAKPEVEASNNLYYLTPLMKAVYDNNLEKVKYWLTKGCDINKRLAIRFTQHPVTFPPGITALDFTRIMEFQEIKNYLISQEAIKGEPVSWLIEITTYSGKNTEKNHLIELIENIIETKTYEPYNEKALRYLDSGVEVFLEYGNAIDLIDLPTLELAKKTQEKLLKLGFETRLV</sequence>
<dbReference type="PANTHER" id="PTHR24198:SF165">
    <property type="entry name" value="ANKYRIN REPEAT-CONTAINING PROTEIN-RELATED"/>
    <property type="match status" value="1"/>
</dbReference>
<evidence type="ECO:0000313" key="3">
    <source>
        <dbReference type="EMBL" id="MDO5973506.1"/>
    </source>
</evidence>
<dbReference type="PANTHER" id="PTHR24198">
    <property type="entry name" value="ANKYRIN REPEAT AND PROTEIN KINASE DOMAIN-CONTAINING PROTEIN"/>
    <property type="match status" value="1"/>
</dbReference>
<dbReference type="InterPro" id="IPR036770">
    <property type="entry name" value="Ankyrin_rpt-contain_sf"/>
</dbReference>
<protein>
    <recommendedName>
        <fullName evidence="5">Ankyrin repeat protein</fullName>
    </recommendedName>
</protein>
<dbReference type="Proteomes" id="UP001176806">
    <property type="component" value="Unassembled WGS sequence"/>
</dbReference>
<accession>A0ABT8WK18</accession>
<keyword evidence="2" id="KW-0040">ANK repeat</keyword>
<dbReference type="InterPro" id="IPR002110">
    <property type="entry name" value="Ankyrin_rpt"/>
</dbReference>
<evidence type="ECO:0008006" key="5">
    <source>
        <dbReference type="Google" id="ProtNLM"/>
    </source>
</evidence>
<dbReference type="EMBL" id="JAUOEL010000001">
    <property type="protein sequence ID" value="MDO5973506.1"/>
    <property type="molecule type" value="Genomic_DNA"/>
</dbReference>
<dbReference type="RefSeq" id="WP_303300599.1">
    <property type="nucleotide sequence ID" value="NZ_BAABDA010000042.1"/>
</dbReference>
<proteinExistence type="predicted"/>